<dbReference type="EMBL" id="JAUKXU010000218">
    <property type="protein sequence ID" value="MDO2577867.1"/>
    <property type="molecule type" value="Genomic_DNA"/>
</dbReference>
<evidence type="ECO:0000313" key="3">
    <source>
        <dbReference type="EMBL" id="MDO2577867.1"/>
    </source>
</evidence>
<evidence type="ECO:0000313" key="4">
    <source>
        <dbReference type="Proteomes" id="UP001173661"/>
    </source>
</evidence>
<dbReference type="EMBL" id="JAUKXU010000217">
    <property type="protein sequence ID" value="MDO2577866.1"/>
    <property type="molecule type" value="Genomic_DNA"/>
</dbReference>
<evidence type="ECO:0000259" key="1">
    <source>
        <dbReference type="Pfam" id="PF07484"/>
    </source>
</evidence>
<gene>
    <name evidence="2" type="ORF">Q2V20_28085</name>
    <name evidence="3" type="ORF">Q2V20_28090</name>
</gene>
<accession>A0AAW7V6T2</accession>
<feature type="non-terminal residue" evidence="3">
    <location>
        <position position="33"/>
    </location>
</feature>
<dbReference type="InterPro" id="IPR037053">
    <property type="entry name" value="Phage_tail_collar_dom_sf"/>
</dbReference>
<organism evidence="3 4">
    <name type="scientific">Escherichia coli</name>
    <dbReference type="NCBI Taxonomy" id="562"/>
    <lineage>
        <taxon>Bacteria</taxon>
        <taxon>Pseudomonadati</taxon>
        <taxon>Pseudomonadota</taxon>
        <taxon>Gammaproteobacteria</taxon>
        <taxon>Enterobacterales</taxon>
        <taxon>Enterobacteriaceae</taxon>
        <taxon>Escherichia</taxon>
    </lineage>
</organism>
<dbReference type="AlphaFoldDB" id="A0AAW7V6T2"/>
<dbReference type="Proteomes" id="UP001173661">
    <property type="component" value="Unassembled WGS sequence"/>
</dbReference>
<reference evidence="3" key="1">
    <citation type="submission" date="2023-07" db="EMBL/GenBank/DDBJ databases">
        <title>High risk of intestinal colonization with ESBL-producing Escherichia coli among soldiers of military contingents in specific geographic regions.</title>
        <authorList>
            <person name="Literacka E."/>
        </authorList>
    </citation>
    <scope>NUCLEOTIDE SEQUENCE</scope>
    <source>
        <strain evidence="3">66</strain>
    </source>
</reference>
<evidence type="ECO:0000313" key="2">
    <source>
        <dbReference type="EMBL" id="MDO2577866.1"/>
    </source>
</evidence>
<protein>
    <submittedName>
        <fullName evidence="3">Phage tail protein</fullName>
    </submittedName>
</protein>
<dbReference type="RefSeq" id="WP_228959050.1">
    <property type="nucleotide sequence ID" value="NZ_BGRM01000177.1"/>
</dbReference>
<dbReference type="Pfam" id="PF07484">
    <property type="entry name" value="Collar"/>
    <property type="match status" value="1"/>
</dbReference>
<sequence>MPVGVPVPWPTATPPAGWLQCNGATFTKEQYPV</sequence>
<dbReference type="Gene3D" id="3.90.1340.10">
    <property type="entry name" value="Phage tail collar domain"/>
    <property type="match status" value="1"/>
</dbReference>
<proteinExistence type="predicted"/>
<feature type="domain" description="Phage tail collar" evidence="1">
    <location>
        <begin position="4"/>
        <end position="32"/>
    </location>
</feature>
<dbReference type="InterPro" id="IPR011083">
    <property type="entry name" value="Phage_tail_collar_dom"/>
</dbReference>
<comment type="caution">
    <text evidence="3">The sequence shown here is derived from an EMBL/GenBank/DDBJ whole genome shotgun (WGS) entry which is preliminary data.</text>
</comment>
<name>A0AAW7V6T2_ECOLX</name>
<dbReference type="SUPFAM" id="SSF88874">
    <property type="entry name" value="Receptor-binding domain of short tail fibre protein gp12"/>
    <property type="match status" value="1"/>
</dbReference>